<name>A0AAW1DIK6_9HEMI</name>
<dbReference type="Proteomes" id="UP001461498">
    <property type="component" value="Unassembled WGS sequence"/>
</dbReference>
<sequence>MKKETECRIPQPKVIRVSEYYPSDKIYEPPCTKLYRCGEDTGCCEGNGRCGAKSSEKVELYFYVSIKFLEFPY</sequence>
<reference evidence="1 2" key="1">
    <citation type="submission" date="2022-12" db="EMBL/GenBank/DDBJ databases">
        <title>Chromosome-level genome assembly of true bugs.</title>
        <authorList>
            <person name="Ma L."/>
            <person name="Li H."/>
        </authorList>
    </citation>
    <scope>NUCLEOTIDE SEQUENCE [LARGE SCALE GENOMIC DNA]</scope>
    <source>
        <strain evidence="1">Lab_2022b</strain>
    </source>
</reference>
<evidence type="ECO:0000313" key="1">
    <source>
        <dbReference type="EMBL" id="KAK9508269.1"/>
    </source>
</evidence>
<dbReference type="SUPFAM" id="SSF57501">
    <property type="entry name" value="Cystine-knot cytokines"/>
    <property type="match status" value="1"/>
</dbReference>
<comment type="caution">
    <text evidence="1">The sequence shown here is derived from an EMBL/GenBank/DDBJ whole genome shotgun (WGS) entry which is preliminary data.</text>
</comment>
<dbReference type="InterPro" id="IPR029034">
    <property type="entry name" value="Cystine-knot_cytokine"/>
</dbReference>
<keyword evidence="2" id="KW-1185">Reference proteome</keyword>
<organism evidence="1 2">
    <name type="scientific">Rhynocoris fuscipes</name>
    <dbReference type="NCBI Taxonomy" id="488301"/>
    <lineage>
        <taxon>Eukaryota</taxon>
        <taxon>Metazoa</taxon>
        <taxon>Ecdysozoa</taxon>
        <taxon>Arthropoda</taxon>
        <taxon>Hexapoda</taxon>
        <taxon>Insecta</taxon>
        <taxon>Pterygota</taxon>
        <taxon>Neoptera</taxon>
        <taxon>Paraneoptera</taxon>
        <taxon>Hemiptera</taxon>
        <taxon>Heteroptera</taxon>
        <taxon>Panheteroptera</taxon>
        <taxon>Cimicomorpha</taxon>
        <taxon>Reduviidae</taxon>
        <taxon>Harpactorinae</taxon>
        <taxon>Harpactorini</taxon>
        <taxon>Rhynocoris</taxon>
    </lineage>
</organism>
<gene>
    <name evidence="1" type="ORF">O3M35_007966</name>
</gene>
<evidence type="ECO:0000313" key="2">
    <source>
        <dbReference type="Proteomes" id="UP001461498"/>
    </source>
</evidence>
<dbReference type="EMBL" id="JAPXFL010000004">
    <property type="protein sequence ID" value="KAK9508269.1"/>
    <property type="molecule type" value="Genomic_DNA"/>
</dbReference>
<protein>
    <submittedName>
        <fullName evidence="1">Uncharacterized protein</fullName>
    </submittedName>
</protein>
<dbReference type="PANTHER" id="PTHR21719:SF1">
    <property type="entry name" value="FI06402P-RELATED"/>
    <property type="match status" value="1"/>
</dbReference>
<accession>A0AAW1DIK6</accession>
<dbReference type="PANTHER" id="PTHR21719">
    <property type="entry name" value="FI06402P-RELATED"/>
    <property type="match status" value="1"/>
</dbReference>
<dbReference type="AlphaFoldDB" id="A0AAW1DIK6"/>
<proteinExistence type="predicted"/>
<dbReference type="GO" id="GO:0035099">
    <property type="term" value="P:hemocyte migration"/>
    <property type="evidence" value="ECO:0007669"/>
    <property type="project" value="TreeGrafter"/>
</dbReference>
<dbReference type="Gene3D" id="2.10.90.10">
    <property type="entry name" value="Cystine-knot cytokines"/>
    <property type="match status" value="1"/>
</dbReference>